<evidence type="ECO:0000256" key="1">
    <source>
        <dbReference type="SAM" id="MobiDB-lite"/>
    </source>
</evidence>
<feature type="compositionally biased region" description="Polar residues" evidence="1">
    <location>
        <begin position="24"/>
        <end position="35"/>
    </location>
</feature>
<dbReference type="EMBL" id="MCGO01000021">
    <property type="protein sequence ID" value="ORY44804.1"/>
    <property type="molecule type" value="Genomic_DNA"/>
</dbReference>
<keyword evidence="3" id="KW-1185">Reference proteome</keyword>
<evidence type="ECO:0000313" key="3">
    <source>
        <dbReference type="Proteomes" id="UP000193642"/>
    </source>
</evidence>
<feature type="region of interest" description="Disordered" evidence="1">
    <location>
        <begin position="12"/>
        <end position="117"/>
    </location>
</feature>
<protein>
    <submittedName>
        <fullName evidence="2">Uncharacterized protein</fullName>
    </submittedName>
</protein>
<dbReference type="AlphaFoldDB" id="A0A1Y2CDB0"/>
<comment type="caution">
    <text evidence="2">The sequence shown here is derived from an EMBL/GenBank/DDBJ whole genome shotgun (WGS) entry which is preliminary data.</text>
</comment>
<organism evidence="2 3">
    <name type="scientific">Rhizoclosmatium globosum</name>
    <dbReference type="NCBI Taxonomy" id="329046"/>
    <lineage>
        <taxon>Eukaryota</taxon>
        <taxon>Fungi</taxon>
        <taxon>Fungi incertae sedis</taxon>
        <taxon>Chytridiomycota</taxon>
        <taxon>Chytridiomycota incertae sedis</taxon>
        <taxon>Chytridiomycetes</taxon>
        <taxon>Chytridiales</taxon>
        <taxon>Chytriomycetaceae</taxon>
        <taxon>Rhizoclosmatium</taxon>
    </lineage>
</organism>
<gene>
    <name evidence="2" type="ORF">BCR33DRAFT_850308</name>
</gene>
<feature type="compositionally biased region" description="Low complexity" evidence="1">
    <location>
        <begin position="90"/>
        <end position="106"/>
    </location>
</feature>
<sequence>MTFDITNLFSFNGKGHTNDRAKNAQRSTGLATSPPNAGLAMGLGRSKSIGRSFVPRRDSNHSDKSASSNVSSFLGVFQGPAGTNNRIRLNSSTNSRVSSESDNSISTASTKEPQTPVEFIVLPVLPKGMGPRKTSGQVKE</sequence>
<reference evidence="2 3" key="1">
    <citation type="submission" date="2016-07" db="EMBL/GenBank/DDBJ databases">
        <title>Pervasive Adenine N6-methylation of Active Genes in Fungi.</title>
        <authorList>
            <consortium name="DOE Joint Genome Institute"/>
            <person name="Mondo S.J."/>
            <person name="Dannebaum R.O."/>
            <person name="Kuo R.C."/>
            <person name="Labutti K."/>
            <person name="Haridas S."/>
            <person name="Kuo A."/>
            <person name="Salamov A."/>
            <person name="Ahrendt S.R."/>
            <person name="Lipzen A."/>
            <person name="Sullivan W."/>
            <person name="Andreopoulos W.B."/>
            <person name="Clum A."/>
            <person name="Lindquist E."/>
            <person name="Daum C."/>
            <person name="Ramamoorthy G.K."/>
            <person name="Gryganskyi A."/>
            <person name="Culley D."/>
            <person name="Magnuson J.K."/>
            <person name="James T.Y."/>
            <person name="O'Malley M.A."/>
            <person name="Stajich J.E."/>
            <person name="Spatafora J.W."/>
            <person name="Visel A."/>
            <person name="Grigoriev I.V."/>
        </authorList>
    </citation>
    <scope>NUCLEOTIDE SEQUENCE [LARGE SCALE GENOMIC DNA]</scope>
    <source>
        <strain evidence="2 3">JEL800</strain>
    </source>
</reference>
<feature type="compositionally biased region" description="Basic and acidic residues" evidence="1">
    <location>
        <begin position="55"/>
        <end position="64"/>
    </location>
</feature>
<accession>A0A1Y2CDB0</accession>
<dbReference type="Proteomes" id="UP000193642">
    <property type="component" value="Unassembled WGS sequence"/>
</dbReference>
<proteinExistence type="predicted"/>
<name>A0A1Y2CDB0_9FUNG</name>
<evidence type="ECO:0000313" key="2">
    <source>
        <dbReference type="EMBL" id="ORY44804.1"/>
    </source>
</evidence>